<evidence type="ECO:0000313" key="5">
    <source>
        <dbReference type="Proteomes" id="UP000308365"/>
    </source>
</evidence>
<protein>
    <recommendedName>
        <fullName evidence="6">60S ribosomal protein L9</fullName>
    </recommendedName>
</protein>
<dbReference type="Gene3D" id="3.90.930.12">
    <property type="entry name" value="Ribosomal protein L6, alpha-beta domain"/>
    <property type="match status" value="1"/>
</dbReference>
<evidence type="ECO:0000256" key="1">
    <source>
        <dbReference type="ARBA" id="ARBA00009356"/>
    </source>
</evidence>
<dbReference type="SUPFAM" id="SSF56053">
    <property type="entry name" value="Ribosomal protein L6"/>
    <property type="match status" value="1"/>
</dbReference>
<dbReference type="PANTHER" id="PTHR11655:SF29">
    <property type="entry name" value="60S RIBOSOMAL PROTEIN L9"/>
    <property type="match status" value="1"/>
</dbReference>
<dbReference type="EMBL" id="RWIC01000523">
    <property type="protein sequence ID" value="TKC42826.1"/>
    <property type="molecule type" value="Genomic_DNA"/>
</dbReference>
<organism evidence="4 5">
    <name type="scientific">Monodon monoceros</name>
    <name type="common">Narwhal</name>
    <name type="synonym">Ceratodon monodon</name>
    <dbReference type="NCBI Taxonomy" id="40151"/>
    <lineage>
        <taxon>Eukaryota</taxon>
        <taxon>Metazoa</taxon>
        <taxon>Chordata</taxon>
        <taxon>Craniata</taxon>
        <taxon>Vertebrata</taxon>
        <taxon>Euteleostomi</taxon>
        <taxon>Mammalia</taxon>
        <taxon>Eutheria</taxon>
        <taxon>Laurasiatheria</taxon>
        <taxon>Artiodactyla</taxon>
        <taxon>Whippomorpha</taxon>
        <taxon>Cetacea</taxon>
        <taxon>Odontoceti</taxon>
        <taxon>Monodontidae</taxon>
        <taxon>Monodon</taxon>
    </lineage>
</organism>
<evidence type="ECO:0008006" key="6">
    <source>
        <dbReference type="Google" id="ProtNLM"/>
    </source>
</evidence>
<comment type="similarity">
    <text evidence="1">Belongs to the universal ribosomal protein uL6 family.</text>
</comment>
<evidence type="ECO:0000256" key="2">
    <source>
        <dbReference type="ARBA" id="ARBA00022980"/>
    </source>
</evidence>
<dbReference type="Proteomes" id="UP000308365">
    <property type="component" value="Unassembled WGS sequence"/>
</dbReference>
<dbReference type="InterPro" id="IPR036789">
    <property type="entry name" value="Ribosomal_uL6-like_a/b-dom_sf"/>
</dbReference>
<dbReference type="GO" id="GO:0003735">
    <property type="term" value="F:structural constituent of ribosome"/>
    <property type="evidence" value="ECO:0007669"/>
    <property type="project" value="InterPro"/>
</dbReference>
<dbReference type="InterPro" id="IPR000702">
    <property type="entry name" value="Ribosomal_uL6-like"/>
</dbReference>
<dbReference type="GO" id="GO:0019843">
    <property type="term" value="F:rRNA binding"/>
    <property type="evidence" value="ECO:0007669"/>
    <property type="project" value="InterPro"/>
</dbReference>
<sequence length="118" mass="13440">MKTILSNWTVVIPENVNITLKGCTVTVKGPRGTLGRNFNYINNMIKSKILGFHHKMRYVYSHVLINAQKDELNLEGNDDFISNLAALIHSQQLKARITETFWMVHVSEKGTVQQADKI</sequence>
<name>A0A4U1F2M7_MONMO</name>
<evidence type="ECO:0000313" key="4">
    <source>
        <dbReference type="EMBL" id="TKC42826.1"/>
    </source>
</evidence>
<accession>A0A4U1F2M7</accession>
<dbReference type="GO" id="GO:0022625">
    <property type="term" value="C:cytosolic large ribosomal subunit"/>
    <property type="evidence" value="ECO:0007669"/>
    <property type="project" value="TreeGrafter"/>
</dbReference>
<comment type="caution">
    <text evidence="4">The sequence shown here is derived from an EMBL/GenBank/DDBJ whole genome shotgun (WGS) entry which is preliminary data.</text>
</comment>
<evidence type="ECO:0000256" key="3">
    <source>
        <dbReference type="ARBA" id="ARBA00023274"/>
    </source>
</evidence>
<dbReference type="GO" id="GO:0002181">
    <property type="term" value="P:cytoplasmic translation"/>
    <property type="evidence" value="ECO:0007669"/>
    <property type="project" value="TreeGrafter"/>
</dbReference>
<reference evidence="5" key="1">
    <citation type="journal article" date="2019" name="IScience">
        <title>Narwhal Genome Reveals Long-Term Low Genetic Diversity despite Current Large Abundance Size.</title>
        <authorList>
            <person name="Westbury M.V."/>
            <person name="Petersen B."/>
            <person name="Garde E."/>
            <person name="Heide-Jorgensen M.P."/>
            <person name="Lorenzen E.D."/>
        </authorList>
    </citation>
    <scope>NUCLEOTIDE SEQUENCE [LARGE SCALE GENOMIC DNA]</scope>
</reference>
<dbReference type="AlphaFoldDB" id="A0A4U1F2M7"/>
<proteinExistence type="inferred from homology"/>
<keyword evidence="3" id="KW-0687">Ribonucleoprotein</keyword>
<dbReference type="PANTHER" id="PTHR11655">
    <property type="entry name" value="60S/50S RIBOSOMAL PROTEIN L6/L9"/>
    <property type="match status" value="1"/>
</dbReference>
<gene>
    <name evidence="4" type="ORF">EI555_013550</name>
</gene>
<keyword evidence="2" id="KW-0689">Ribosomal protein</keyword>